<proteinExistence type="predicted"/>
<feature type="transmembrane region" description="Helical" evidence="1">
    <location>
        <begin position="34"/>
        <end position="55"/>
    </location>
</feature>
<evidence type="ECO:0000313" key="2">
    <source>
        <dbReference type="EMBL" id="NYG97559.1"/>
    </source>
</evidence>
<keyword evidence="3" id="KW-1185">Reference proteome</keyword>
<comment type="caution">
    <text evidence="2">The sequence shown here is derived from an EMBL/GenBank/DDBJ whole genome shotgun (WGS) entry which is preliminary data.</text>
</comment>
<sequence length="65" mass="7177">MSFDQIAGAAIAALLVASAIAFLRLAAAKIAEAAWTLIALLARGIWWLLIGWWWAKLRYFVTGSW</sequence>
<name>A0A852YIF6_9MICO</name>
<dbReference type="Proteomes" id="UP000553888">
    <property type="component" value="Unassembled WGS sequence"/>
</dbReference>
<dbReference type="RefSeq" id="WP_179564311.1">
    <property type="nucleotide sequence ID" value="NZ_JACBZY010000001.1"/>
</dbReference>
<keyword evidence="1" id="KW-0812">Transmembrane</keyword>
<dbReference type="AlphaFoldDB" id="A0A852YIF6"/>
<keyword evidence="1" id="KW-1133">Transmembrane helix</keyword>
<organism evidence="2 3">
    <name type="scientific">Schumannella luteola</name>
    <dbReference type="NCBI Taxonomy" id="472059"/>
    <lineage>
        <taxon>Bacteria</taxon>
        <taxon>Bacillati</taxon>
        <taxon>Actinomycetota</taxon>
        <taxon>Actinomycetes</taxon>
        <taxon>Micrococcales</taxon>
        <taxon>Microbacteriaceae</taxon>
        <taxon>Schumannella</taxon>
    </lineage>
</organism>
<gene>
    <name evidence="2" type="ORF">BJ979_000185</name>
</gene>
<evidence type="ECO:0000313" key="3">
    <source>
        <dbReference type="Proteomes" id="UP000553888"/>
    </source>
</evidence>
<feature type="transmembrane region" description="Helical" evidence="1">
    <location>
        <begin position="6"/>
        <end position="27"/>
    </location>
</feature>
<accession>A0A852YIF6</accession>
<protein>
    <submittedName>
        <fullName evidence="2">Uncharacterized protein</fullName>
    </submittedName>
</protein>
<dbReference type="EMBL" id="JACBZY010000001">
    <property type="protein sequence ID" value="NYG97559.1"/>
    <property type="molecule type" value="Genomic_DNA"/>
</dbReference>
<reference evidence="2 3" key="1">
    <citation type="submission" date="2020-07" db="EMBL/GenBank/DDBJ databases">
        <title>Sequencing the genomes of 1000 actinobacteria strains.</title>
        <authorList>
            <person name="Klenk H.-P."/>
        </authorList>
    </citation>
    <scope>NUCLEOTIDE SEQUENCE [LARGE SCALE GENOMIC DNA]</scope>
    <source>
        <strain evidence="2 3">DSM 23141</strain>
    </source>
</reference>
<evidence type="ECO:0000256" key="1">
    <source>
        <dbReference type="SAM" id="Phobius"/>
    </source>
</evidence>
<keyword evidence="1" id="KW-0472">Membrane</keyword>